<reference evidence="4" key="1">
    <citation type="submission" date="2014-08" db="EMBL/GenBank/DDBJ databases">
        <authorList>
            <person name="Moulin L."/>
        </authorList>
    </citation>
    <scope>NUCLEOTIDE SEQUENCE [LARGE SCALE GENOMIC DNA]</scope>
</reference>
<evidence type="ECO:0000256" key="1">
    <source>
        <dbReference type="SAM" id="MobiDB-lite"/>
    </source>
</evidence>
<gene>
    <name evidence="3" type="ORF">MPL3356_40497</name>
</gene>
<dbReference type="Proteomes" id="UP000045285">
    <property type="component" value="Unassembled WGS sequence"/>
</dbReference>
<evidence type="ECO:0008006" key="5">
    <source>
        <dbReference type="Google" id="ProtNLM"/>
    </source>
</evidence>
<keyword evidence="4" id="KW-1185">Reference proteome</keyword>
<feature type="chain" id="PRO_5001856230" description="DUF2865 domain-containing protein" evidence="2">
    <location>
        <begin position="22"/>
        <end position="311"/>
    </location>
</feature>
<protein>
    <recommendedName>
        <fullName evidence="5">DUF2865 domain-containing protein</fullName>
    </recommendedName>
</protein>
<feature type="region of interest" description="Disordered" evidence="1">
    <location>
        <begin position="251"/>
        <end position="284"/>
    </location>
</feature>
<organism evidence="3 4">
    <name type="scientific">Mesorhizobium plurifarium</name>
    <dbReference type="NCBI Taxonomy" id="69974"/>
    <lineage>
        <taxon>Bacteria</taxon>
        <taxon>Pseudomonadati</taxon>
        <taxon>Pseudomonadota</taxon>
        <taxon>Alphaproteobacteria</taxon>
        <taxon>Hyphomicrobiales</taxon>
        <taxon>Phyllobacteriaceae</taxon>
        <taxon>Mesorhizobium</taxon>
    </lineage>
</organism>
<dbReference type="AlphaFoldDB" id="A0A090FXU2"/>
<proteinExistence type="predicted"/>
<evidence type="ECO:0000313" key="3">
    <source>
        <dbReference type="EMBL" id="CDX23677.1"/>
    </source>
</evidence>
<keyword evidence="2" id="KW-0732">Signal</keyword>
<feature type="signal peptide" evidence="2">
    <location>
        <begin position="1"/>
        <end position="21"/>
    </location>
</feature>
<accession>A0A090FXU2</accession>
<name>A0A090FXU2_MESPL</name>
<dbReference type="STRING" id="69974.MPLDJ20_190050"/>
<dbReference type="EMBL" id="CCMZ01000034">
    <property type="protein sequence ID" value="CDX23677.1"/>
    <property type="molecule type" value="Genomic_DNA"/>
</dbReference>
<dbReference type="InterPro" id="IPR021293">
    <property type="entry name" value="DUF2865"/>
</dbReference>
<evidence type="ECO:0000313" key="4">
    <source>
        <dbReference type="Proteomes" id="UP000045285"/>
    </source>
</evidence>
<sequence>MTRLRFLKMPFLMVTAILAMAQVSYADSCSTLRRQIMSSGRDSASPELAQLRRQLAAIQGLERQRRCTASSVVGGFFNACGDLVRSRTEVQRRIASIGNSGRDSSALQARYVALGCQAAPKRQQAPQQQASDTEASAPASGGNALLFCVRLSDGYFFPAPNSQFARARDLKDTVDQCRYICDDAGVDLYTLNDPSLETDQMVAVDTRKPYTELATAFRYRDAVEFKACDLKRYSERVAELRARTVTPGNMENAVIPLPTSRPDLGTVSDIPPSSARGAEANATSSIARSEAVASSDAKPVRIVGPAFFPAN</sequence>
<dbReference type="Pfam" id="PF11064">
    <property type="entry name" value="DUF2865"/>
    <property type="match status" value="1"/>
</dbReference>
<evidence type="ECO:0000256" key="2">
    <source>
        <dbReference type="SAM" id="SignalP"/>
    </source>
</evidence>